<dbReference type="InterPro" id="IPR036433">
    <property type="entry name" value="EF1B_G_C_sf"/>
</dbReference>
<accession>A0A8D9CC87</accession>
<reference evidence="1" key="1">
    <citation type="submission" date="2021-06" db="EMBL/GenBank/DDBJ databases">
        <authorList>
            <person name="Gannon L."/>
            <person name="Redgwell R T."/>
            <person name="Michniewski S."/>
            <person name="Harrison D C."/>
            <person name="Millard A."/>
        </authorList>
    </citation>
    <scope>NUCLEOTIDE SEQUENCE</scope>
</reference>
<protein>
    <submittedName>
        <fullName evidence="1">Uncharacterized protein</fullName>
    </submittedName>
</protein>
<sequence>MKLFKATFGNQLLIGERGNGNIVGVCIYDGHKTDLTCVHSNFFEGRSFKEIDSVKLKSKKVESNIVLYKHKDEEGILILNVSMKNAVYIKKERLIPINNLADLMYISGNDIPNLSEFKVVEELILRSI</sequence>
<proteinExistence type="predicted"/>
<name>A0A8D9CC87_9VIRU</name>
<dbReference type="EMBL" id="OU342829">
    <property type="protein sequence ID" value="CAG7581422.1"/>
    <property type="molecule type" value="Genomic_DNA"/>
</dbReference>
<dbReference type="SUPFAM" id="SSF89942">
    <property type="entry name" value="eEF1-gamma domain"/>
    <property type="match status" value="1"/>
</dbReference>
<organism evidence="1">
    <name type="scientific">uncultured marine phage</name>
    <dbReference type="NCBI Taxonomy" id="707152"/>
    <lineage>
        <taxon>Viruses</taxon>
        <taxon>environmental samples</taxon>
    </lineage>
</organism>
<evidence type="ECO:0000313" key="1">
    <source>
        <dbReference type="EMBL" id="CAG7581422.1"/>
    </source>
</evidence>
<gene>
    <name evidence="1" type="ORF">SLAVMIC_00834</name>
</gene>